<organism evidence="9 10">
    <name type="scientific">Actinopolyspora mortivallis</name>
    <dbReference type="NCBI Taxonomy" id="33906"/>
    <lineage>
        <taxon>Bacteria</taxon>
        <taxon>Bacillati</taxon>
        <taxon>Actinomycetota</taxon>
        <taxon>Actinomycetes</taxon>
        <taxon>Actinopolysporales</taxon>
        <taxon>Actinopolysporaceae</taxon>
        <taxon>Actinopolyspora</taxon>
    </lineage>
</organism>
<evidence type="ECO:0000256" key="7">
    <source>
        <dbReference type="SAM" id="Phobius"/>
    </source>
</evidence>
<feature type="transmembrane region" description="Helical" evidence="7">
    <location>
        <begin position="428"/>
        <end position="447"/>
    </location>
</feature>
<evidence type="ECO:0000256" key="4">
    <source>
        <dbReference type="ARBA" id="ARBA00022989"/>
    </source>
</evidence>
<feature type="transmembrane region" description="Helical" evidence="7">
    <location>
        <begin position="314"/>
        <end position="333"/>
    </location>
</feature>
<comment type="caution">
    <text evidence="9">The sequence shown here is derived from an EMBL/GenBank/DDBJ whole genome shotgun (WGS) entry which is preliminary data.</text>
</comment>
<dbReference type="PANTHER" id="PTHR43124:SF3">
    <property type="entry name" value="CHLORAMPHENICOL EFFLUX PUMP RV0191"/>
    <property type="match status" value="1"/>
</dbReference>
<dbReference type="GO" id="GO:0005886">
    <property type="term" value="C:plasma membrane"/>
    <property type="evidence" value="ECO:0007669"/>
    <property type="project" value="UniProtKB-SubCell"/>
</dbReference>
<feature type="transmembrane region" description="Helical" evidence="7">
    <location>
        <begin position="234"/>
        <end position="254"/>
    </location>
</feature>
<keyword evidence="10" id="KW-1185">Reference proteome</keyword>
<feature type="transmembrane region" description="Helical" evidence="7">
    <location>
        <begin position="145"/>
        <end position="166"/>
    </location>
</feature>
<keyword evidence="5 7" id="KW-0472">Membrane</keyword>
<dbReference type="InterPro" id="IPR011701">
    <property type="entry name" value="MFS"/>
</dbReference>
<feature type="transmembrane region" description="Helical" evidence="7">
    <location>
        <begin position="115"/>
        <end position="138"/>
    </location>
</feature>
<keyword evidence="2" id="KW-1003">Cell membrane</keyword>
<evidence type="ECO:0000313" key="10">
    <source>
        <dbReference type="Proteomes" id="UP000239352"/>
    </source>
</evidence>
<dbReference type="Pfam" id="PF07690">
    <property type="entry name" value="MFS_1"/>
    <property type="match status" value="1"/>
</dbReference>
<dbReference type="PROSITE" id="PS50850">
    <property type="entry name" value="MFS"/>
    <property type="match status" value="1"/>
</dbReference>
<comment type="subcellular location">
    <subcellularLocation>
        <location evidence="1">Cell membrane</location>
        <topology evidence="1">Multi-pass membrane protein</topology>
    </subcellularLocation>
</comment>
<feature type="domain" description="Major facilitator superfamily (MFS) profile" evidence="8">
    <location>
        <begin position="80"/>
        <end position="452"/>
    </location>
</feature>
<name>A0A2T0GX62_ACTMO</name>
<evidence type="ECO:0000256" key="5">
    <source>
        <dbReference type="ARBA" id="ARBA00023136"/>
    </source>
</evidence>
<sequence length="461" mass="48075">MCPVVCHPPGRHHDKQDPGSGHHGRRRPRPIATTTETRRGRNRCPSRTRELDSSVNSTGNETITNRAGSPPTSDRLPVGKLLAFTLGGFLAIVTETMPAGLLPQIAHGLDIPAELAGQLITVYAIGSVVAAVPVIAATRGVSRRPLLLCAVGGLFVFNMVTALSSVYGVVLLARFAAGMAAGVVWGLLADYSRRLVSEHLQGRALALVSVGQPVALTCGVPLGTWLGSLFDWRGVFWIMSGLAAGLLVWIRALVPNLPGQAAQKRLPLHRVFVTPGVRPVLCVVFLWILAHNILYTYVAPFLNSAHLGGHVDVMLFVFGASAIVGIWATGMLVDPRLRLTTLVSLAGFAFAALVLGIAGQVPAAVTAGIVVWGVTFGGAPTLLQTANADAAGDGADVAQSMFVTVFNLAVAGGGVLGGLLVRTAGASALPWALFVLAALALATTAFAREHGFTPGHRTTHS</sequence>
<evidence type="ECO:0000256" key="1">
    <source>
        <dbReference type="ARBA" id="ARBA00004651"/>
    </source>
</evidence>
<feature type="transmembrane region" description="Helical" evidence="7">
    <location>
        <begin position="81"/>
        <end position="103"/>
    </location>
</feature>
<dbReference type="AlphaFoldDB" id="A0A2T0GX62"/>
<dbReference type="Proteomes" id="UP000239352">
    <property type="component" value="Unassembled WGS sequence"/>
</dbReference>
<gene>
    <name evidence="9" type="ORF">CEP50_08700</name>
</gene>
<dbReference type="PANTHER" id="PTHR43124">
    <property type="entry name" value="PURINE EFFLUX PUMP PBUE"/>
    <property type="match status" value="1"/>
</dbReference>
<dbReference type="EMBL" id="PVSR01000010">
    <property type="protein sequence ID" value="PRW63690.1"/>
    <property type="molecule type" value="Genomic_DNA"/>
</dbReference>
<dbReference type="InterPro" id="IPR036259">
    <property type="entry name" value="MFS_trans_sf"/>
</dbReference>
<feature type="transmembrane region" description="Helical" evidence="7">
    <location>
        <begin position="401"/>
        <end position="421"/>
    </location>
</feature>
<evidence type="ECO:0000259" key="8">
    <source>
        <dbReference type="PROSITE" id="PS50850"/>
    </source>
</evidence>
<feature type="compositionally biased region" description="Polar residues" evidence="6">
    <location>
        <begin position="53"/>
        <end position="72"/>
    </location>
</feature>
<dbReference type="InParanoid" id="A0A2T0GX62"/>
<evidence type="ECO:0000256" key="6">
    <source>
        <dbReference type="SAM" id="MobiDB-lite"/>
    </source>
</evidence>
<dbReference type="SUPFAM" id="SSF103473">
    <property type="entry name" value="MFS general substrate transporter"/>
    <property type="match status" value="1"/>
</dbReference>
<keyword evidence="4 7" id="KW-1133">Transmembrane helix</keyword>
<accession>A0A2T0GX62</accession>
<evidence type="ECO:0000256" key="3">
    <source>
        <dbReference type="ARBA" id="ARBA00022692"/>
    </source>
</evidence>
<dbReference type="Gene3D" id="1.20.1250.20">
    <property type="entry name" value="MFS general substrate transporter like domains"/>
    <property type="match status" value="1"/>
</dbReference>
<reference evidence="9 10" key="1">
    <citation type="submission" date="2018-03" db="EMBL/GenBank/DDBJ databases">
        <title>Actinopolyspora mortivallis from Sahara, screening for active biomolecules.</title>
        <authorList>
            <person name="Selama O."/>
            <person name="Wellington E.M.H."/>
            <person name="Hacene H."/>
        </authorList>
    </citation>
    <scope>NUCLEOTIDE SEQUENCE [LARGE SCALE GENOMIC DNA]</scope>
    <source>
        <strain evidence="9 10">M5A</strain>
    </source>
</reference>
<dbReference type="GO" id="GO:0022857">
    <property type="term" value="F:transmembrane transporter activity"/>
    <property type="evidence" value="ECO:0007669"/>
    <property type="project" value="InterPro"/>
</dbReference>
<feature type="transmembrane region" description="Helical" evidence="7">
    <location>
        <begin position="275"/>
        <end position="294"/>
    </location>
</feature>
<feature type="transmembrane region" description="Helical" evidence="7">
    <location>
        <begin position="345"/>
        <end position="374"/>
    </location>
</feature>
<proteinExistence type="predicted"/>
<feature type="region of interest" description="Disordered" evidence="6">
    <location>
        <begin position="1"/>
        <end position="72"/>
    </location>
</feature>
<dbReference type="InterPro" id="IPR020846">
    <property type="entry name" value="MFS_dom"/>
</dbReference>
<keyword evidence="3 7" id="KW-0812">Transmembrane</keyword>
<feature type="transmembrane region" description="Helical" evidence="7">
    <location>
        <begin position="172"/>
        <end position="192"/>
    </location>
</feature>
<evidence type="ECO:0000256" key="2">
    <source>
        <dbReference type="ARBA" id="ARBA00022475"/>
    </source>
</evidence>
<protein>
    <submittedName>
        <fullName evidence="9">MFS transporter</fullName>
    </submittedName>
</protein>
<dbReference type="CDD" id="cd17324">
    <property type="entry name" value="MFS_NepI_like"/>
    <property type="match status" value="1"/>
</dbReference>
<evidence type="ECO:0000313" key="9">
    <source>
        <dbReference type="EMBL" id="PRW63690.1"/>
    </source>
</evidence>
<feature type="transmembrane region" description="Helical" evidence="7">
    <location>
        <begin position="204"/>
        <end position="228"/>
    </location>
</feature>
<dbReference type="InterPro" id="IPR050189">
    <property type="entry name" value="MFS_Efflux_Transporters"/>
</dbReference>